<gene>
    <name evidence="12" type="ORF">BT62DRAFT_921601</name>
</gene>
<evidence type="ECO:0000313" key="13">
    <source>
        <dbReference type="Proteomes" id="UP000812287"/>
    </source>
</evidence>
<evidence type="ECO:0000256" key="4">
    <source>
        <dbReference type="ARBA" id="ARBA00022737"/>
    </source>
</evidence>
<keyword evidence="6" id="KW-1015">Disulfide bond</keyword>
<dbReference type="InterPro" id="IPR012334">
    <property type="entry name" value="Pectin_lyas_fold"/>
</dbReference>
<keyword evidence="7 11" id="KW-0326">Glycosidase</keyword>
<dbReference type="OrthoDB" id="1546079at2759"/>
<dbReference type="GeneID" id="66106624"/>
<dbReference type="PANTHER" id="PTHR31884">
    <property type="entry name" value="POLYGALACTURONASE"/>
    <property type="match status" value="1"/>
</dbReference>
<dbReference type="Gene3D" id="2.160.20.10">
    <property type="entry name" value="Single-stranded right-handed beta-helix, Pectin lyase-like"/>
    <property type="match status" value="1"/>
</dbReference>
<comment type="caution">
    <text evidence="12">The sequence shown here is derived from an EMBL/GenBank/DDBJ whole genome shotgun (WGS) entry which is preliminary data.</text>
</comment>
<accession>A0A9P7VNZ8</accession>
<dbReference type="GO" id="GO:0071555">
    <property type="term" value="P:cell wall organization"/>
    <property type="evidence" value="ECO:0007669"/>
    <property type="project" value="UniProtKB-KW"/>
</dbReference>
<evidence type="ECO:0000256" key="8">
    <source>
        <dbReference type="ARBA" id="ARBA00023316"/>
    </source>
</evidence>
<dbReference type="GO" id="GO:0004650">
    <property type="term" value="F:polygalacturonase activity"/>
    <property type="evidence" value="ECO:0007669"/>
    <property type="project" value="UniProtKB-EC"/>
</dbReference>
<dbReference type="SMART" id="SM00710">
    <property type="entry name" value="PbH1"/>
    <property type="match status" value="3"/>
</dbReference>
<evidence type="ECO:0000256" key="10">
    <source>
        <dbReference type="PROSITE-ProRule" id="PRU10052"/>
    </source>
</evidence>
<protein>
    <recommendedName>
        <fullName evidence="2">endo-polygalacturonase</fullName>
        <ecNumber evidence="2">3.2.1.15</ecNumber>
    </recommendedName>
</protein>
<dbReference type="GO" id="GO:0005576">
    <property type="term" value="C:extracellular region"/>
    <property type="evidence" value="ECO:0007669"/>
    <property type="project" value="TreeGrafter"/>
</dbReference>
<evidence type="ECO:0000256" key="11">
    <source>
        <dbReference type="RuleBase" id="RU361169"/>
    </source>
</evidence>
<dbReference type="InterPro" id="IPR000743">
    <property type="entry name" value="Glyco_hydro_28"/>
</dbReference>
<evidence type="ECO:0000256" key="1">
    <source>
        <dbReference type="ARBA" id="ARBA00008834"/>
    </source>
</evidence>
<reference evidence="12" key="1">
    <citation type="submission" date="2020-11" db="EMBL/GenBank/DDBJ databases">
        <title>Adaptations for nitrogen fixation in a non-lichenized fungal sporocarp promotes dispersal by wood-feeding termites.</title>
        <authorList>
            <consortium name="DOE Joint Genome Institute"/>
            <person name="Koch R.A."/>
            <person name="Yoon G."/>
            <person name="Arayal U."/>
            <person name="Lail K."/>
            <person name="Amirebrahimi M."/>
            <person name="Labutti K."/>
            <person name="Lipzen A."/>
            <person name="Riley R."/>
            <person name="Barry K."/>
            <person name="Henrissat B."/>
            <person name="Grigoriev I.V."/>
            <person name="Herr J.R."/>
            <person name="Aime M.C."/>
        </authorList>
    </citation>
    <scope>NUCLEOTIDE SEQUENCE</scope>
    <source>
        <strain evidence="12">MCA 3950</strain>
    </source>
</reference>
<dbReference type="EMBL" id="MU250542">
    <property type="protein sequence ID" value="KAG7443967.1"/>
    <property type="molecule type" value="Genomic_DNA"/>
</dbReference>
<comment type="catalytic activity">
    <reaction evidence="9">
        <text>(1,4-alpha-D-galacturonosyl)n+m + H2O = (1,4-alpha-D-galacturonosyl)n + (1,4-alpha-D-galacturonosyl)m.</text>
        <dbReference type="EC" id="3.2.1.15"/>
    </reaction>
</comment>
<organism evidence="12 13">
    <name type="scientific">Guyanagaster necrorhizus</name>
    <dbReference type="NCBI Taxonomy" id="856835"/>
    <lineage>
        <taxon>Eukaryota</taxon>
        <taxon>Fungi</taxon>
        <taxon>Dikarya</taxon>
        <taxon>Basidiomycota</taxon>
        <taxon>Agaricomycotina</taxon>
        <taxon>Agaricomycetes</taxon>
        <taxon>Agaricomycetidae</taxon>
        <taxon>Agaricales</taxon>
        <taxon>Marasmiineae</taxon>
        <taxon>Physalacriaceae</taxon>
        <taxon>Guyanagaster</taxon>
    </lineage>
</organism>
<dbReference type="InterPro" id="IPR006626">
    <property type="entry name" value="PbH1"/>
</dbReference>
<dbReference type="EC" id="3.2.1.15" evidence="2"/>
<dbReference type="RefSeq" id="XP_043037467.1">
    <property type="nucleotide sequence ID" value="XM_043184327.1"/>
</dbReference>
<sequence length="263" mass="28675">MYSGYSPNLNSMDEEVKGFIERNALETEQTMKRSIRFKGSRNYSQLTFLTAQFKPYLPVTATDSPSTVSLSTIALETQTVWIIVPTFQNNQCSGGHGISVGSISAGKTVTDVTISGNTVTNSMYGLRYGNGSSSLARCSSVGGVGGIKVKADTTSVKISGITYSSNTVSGITKYGVLIFQSYPDDAGTPARRPFDGPCRGRELHRHSYYSQVRDNVERLTIGCEPLVATEMAPGRYVPSRLNASDIGLLQVDGHWWLRWNCLQ</sequence>
<dbReference type="PANTHER" id="PTHR31884:SF1">
    <property type="entry name" value="POLYGALACTURONASE"/>
    <property type="match status" value="1"/>
</dbReference>
<evidence type="ECO:0000313" key="12">
    <source>
        <dbReference type="EMBL" id="KAG7443967.1"/>
    </source>
</evidence>
<name>A0A9P7VNZ8_9AGAR</name>
<feature type="active site" evidence="10">
    <location>
        <position position="96"/>
    </location>
</feature>
<dbReference type="GO" id="GO:0045490">
    <property type="term" value="P:pectin catabolic process"/>
    <property type="evidence" value="ECO:0007669"/>
    <property type="project" value="TreeGrafter"/>
</dbReference>
<dbReference type="InterPro" id="IPR050434">
    <property type="entry name" value="Glycosyl_hydrlase_28"/>
</dbReference>
<evidence type="ECO:0000256" key="6">
    <source>
        <dbReference type="ARBA" id="ARBA00023157"/>
    </source>
</evidence>
<dbReference type="AlphaFoldDB" id="A0A9P7VNZ8"/>
<keyword evidence="3" id="KW-0732">Signal</keyword>
<dbReference type="PROSITE" id="PS00502">
    <property type="entry name" value="POLYGALACTURONASE"/>
    <property type="match status" value="1"/>
</dbReference>
<dbReference type="Pfam" id="PF00295">
    <property type="entry name" value="Glyco_hydro_28"/>
    <property type="match status" value="1"/>
</dbReference>
<keyword evidence="13" id="KW-1185">Reference proteome</keyword>
<evidence type="ECO:0000256" key="9">
    <source>
        <dbReference type="ARBA" id="ARBA00034074"/>
    </source>
</evidence>
<evidence type="ECO:0000256" key="5">
    <source>
        <dbReference type="ARBA" id="ARBA00022801"/>
    </source>
</evidence>
<keyword evidence="4" id="KW-0677">Repeat</keyword>
<keyword evidence="5 11" id="KW-0378">Hydrolase</keyword>
<dbReference type="Proteomes" id="UP000812287">
    <property type="component" value="Unassembled WGS sequence"/>
</dbReference>
<dbReference type="InterPro" id="IPR011050">
    <property type="entry name" value="Pectin_lyase_fold/virulence"/>
</dbReference>
<comment type="similarity">
    <text evidence="1 11">Belongs to the glycosyl hydrolase 28 family.</text>
</comment>
<keyword evidence="8" id="KW-0961">Cell wall biogenesis/degradation</keyword>
<evidence type="ECO:0000256" key="2">
    <source>
        <dbReference type="ARBA" id="ARBA00012736"/>
    </source>
</evidence>
<proteinExistence type="inferred from homology"/>
<evidence type="ECO:0000256" key="7">
    <source>
        <dbReference type="ARBA" id="ARBA00023295"/>
    </source>
</evidence>
<evidence type="ECO:0000256" key="3">
    <source>
        <dbReference type="ARBA" id="ARBA00022729"/>
    </source>
</evidence>
<dbReference type="SUPFAM" id="SSF51126">
    <property type="entry name" value="Pectin lyase-like"/>
    <property type="match status" value="1"/>
</dbReference>